<dbReference type="Proteomes" id="UP000290189">
    <property type="component" value="Unassembled WGS sequence"/>
</dbReference>
<feature type="transmembrane region" description="Helical" evidence="1">
    <location>
        <begin position="18"/>
        <end position="40"/>
    </location>
</feature>
<keyword evidence="1" id="KW-0472">Membrane</keyword>
<reference evidence="2 3" key="1">
    <citation type="submission" date="2018-03" db="EMBL/GenBank/DDBJ databases">
        <authorList>
            <person name="Fogelqvist J."/>
        </authorList>
    </citation>
    <scope>NUCLEOTIDE SEQUENCE [LARGE SCALE GENOMIC DNA]</scope>
</reference>
<keyword evidence="1" id="KW-1133">Transmembrane helix</keyword>
<evidence type="ECO:0000313" key="2">
    <source>
        <dbReference type="EMBL" id="SPQ98112.1"/>
    </source>
</evidence>
<feature type="transmembrane region" description="Helical" evidence="1">
    <location>
        <begin position="164"/>
        <end position="187"/>
    </location>
</feature>
<feature type="transmembrane region" description="Helical" evidence="1">
    <location>
        <begin position="214"/>
        <end position="237"/>
    </location>
</feature>
<keyword evidence="2" id="KW-0496">Mitochondrion</keyword>
<feature type="transmembrane region" description="Helical" evidence="1">
    <location>
        <begin position="243"/>
        <end position="261"/>
    </location>
</feature>
<name>A0A3P3YD95_PLABS</name>
<keyword evidence="1" id="KW-0812">Transmembrane</keyword>
<accession>A0A3P3YD95</accession>
<organism evidence="2 3">
    <name type="scientific">Plasmodiophora brassicae</name>
    <name type="common">Clubroot disease agent</name>
    <dbReference type="NCBI Taxonomy" id="37360"/>
    <lineage>
        <taxon>Eukaryota</taxon>
        <taxon>Sar</taxon>
        <taxon>Rhizaria</taxon>
        <taxon>Endomyxa</taxon>
        <taxon>Phytomyxea</taxon>
        <taxon>Plasmodiophorida</taxon>
        <taxon>Plasmodiophoridae</taxon>
        <taxon>Plasmodiophora</taxon>
    </lineage>
</organism>
<dbReference type="EMBL" id="OVEO01000009">
    <property type="protein sequence ID" value="SPQ98112.1"/>
    <property type="molecule type" value="Genomic_DNA"/>
</dbReference>
<dbReference type="AlphaFoldDB" id="A0A3P3YD95"/>
<sequence>MTSDGIDPGWDAIQHGTLLMAIAAALFLALALLAAFKGIVFCLGTNGRVLRLADIPRPQMYIVCMHFMSAITDLITFVNIAAWNFRGLSYGSQNILSETSNPLNTSATIAMALLLREASQCGAQTFGQRLSRLAVYVLALGLLVGSLAVYIGEFVTFRRSGGDLLTVGMVAINYLFASVYFTCFGYATARRLVRMKGTLSEGEIRRRRRFTLRLVRSGFFGFATLLTMLGIVGITAIDGAFATFWTLYGLNAICSAVTRMLEISAFAPAGQKYVIARVMGSRFVNSIMPIQPATSPPLPQSTR</sequence>
<evidence type="ECO:0000256" key="1">
    <source>
        <dbReference type="SAM" id="Phobius"/>
    </source>
</evidence>
<feature type="transmembrane region" description="Helical" evidence="1">
    <location>
        <begin position="133"/>
        <end position="152"/>
    </location>
</feature>
<evidence type="ECO:0000313" key="3">
    <source>
        <dbReference type="Proteomes" id="UP000290189"/>
    </source>
</evidence>
<gene>
    <name evidence="2" type="ORF">PLBR_LOCUS5327</name>
</gene>
<protein>
    <submittedName>
        <fullName evidence="2">Uncharacterized protein</fullName>
    </submittedName>
</protein>
<proteinExistence type="predicted"/>
<geneLocation type="mitochondrion" evidence="2"/>